<gene>
    <name evidence="3" type="ORF">DY218_04235</name>
</gene>
<name>A0A372MBI4_9ACTN</name>
<proteinExistence type="predicted"/>
<accession>A0A372MBI4</accession>
<evidence type="ECO:0000313" key="3">
    <source>
        <dbReference type="EMBL" id="RFU87970.1"/>
    </source>
</evidence>
<keyword evidence="4" id="KW-1185">Reference proteome</keyword>
<dbReference type="OrthoDB" id="5572373at2"/>
<reference evidence="3 4" key="1">
    <citation type="submission" date="2018-08" db="EMBL/GenBank/DDBJ databases">
        <title>Isolation, diversity and antifungal activity of Actinobacteria from wheat.</title>
        <authorList>
            <person name="Han C."/>
        </authorList>
    </citation>
    <scope>NUCLEOTIDE SEQUENCE [LARGE SCALE GENOMIC DNA]</scope>
    <source>
        <strain evidence="3 4">NEAU-YY421</strain>
    </source>
</reference>
<organism evidence="3 4">
    <name type="scientific">Streptomyces triticagri</name>
    <dbReference type="NCBI Taxonomy" id="2293568"/>
    <lineage>
        <taxon>Bacteria</taxon>
        <taxon>Bacillati</taxon>
        <taxon>Actinomycetota</taxon>
        <taxon>Actinomycetes</taxon>
        <taxon>Kitasatosporales</taxon>
        <taxon>Streptomycetaceae</taxon>
        <taxon>Streptomyces</taxon>
    </lineage>
</organism>
<dbReference type="SUPFAM" id="SSF160631">
    <property type="entry name" value="SMI1/KNR4-like"/>
    <property type="match status" value="1"/>
</dbReference>
<feature type="region of interest" description="Disordered" evidence="1">
    <location>
        <begin position="1"/>
        <end position="21"/>
    </location>
</feature>
<dbReference type="Gene3D" id="3.40.1580.10">
    <property type="entry name" value="SMI1/KNR4-like"/>
    <property type="match status" value="1"/>
</dbReference>
<dbReference type="Proteomes" id="UP000263094">
    <property type="component" value="Unassembled WGS sequence"/>
</dbReference>
<evidence type="ECO:0000256" key="1">
    <source>
        <dbReference type="SAM" id="MobiDB-lite"/>
    </source>
</evidence>
<dbReference type="EMBL" id="QUAK01000021">
    <property type="protein sequence ID" value="RFU87970.1"/>
    <property type="molecule type" value="Genomic_DNA"/>
</dbReference>
<dbReference type="InterPro" id="IPR018958">
    <property type="entry name" value="Knr4/Smi1-like_dom"/>
</dbReference>
<dbReference type="RefSeq" id="WP_128554538.1">
    <property type="nucleotide sequence ID" value="NZ_QUAK01000021.1"/>
</dbReference>
<protein>
    <recommendedName>
        <fullName evidence="2">Knr4/Smi1-like domain-containing protein</fullName>
    </recommendedName>
</protein>
<dbReference type="Pfam" id="PF09346">
    <property type="entry name" value="SMI1_KNR4"/>
    <property type="match status" value="1"/>
</dbReference>
<evidence type="ECO:0000259" key="2">
    <source>
        <dbReference type="Pfam" id="PF09346"/>
    </source>
</evidence>
<dbReference type="AlphaFoldDB" id="A0A372MBI4"/>
<comment type="caution">
    <text evidence="3">The sequence shown here is derived from an EMBL/GenBank/DDBJ whole genome shotgun (WGS) entry which is preliminary data.</text>
</comment>
<feature type="domain" description="Knr4/Smi1-like" evidence="2">
    <location>
        <begin position="21"/>
        <end position="146"/>
    </location>
</feature>
<sequence length="175" mass="19864">MSVKRLAQAIPPPNRESEVRDWRGVESELGRRLPDDYKEITERYGPGVFGDFLHIYQPDSPWPQLDLAQQVEDELTALKELAAAGEEIPYKLDRPAEIVTFGRDENGDSLFWHCRDMESPNNWTVLVKDARAPDWFPFGGGLSDFLTAVLAGRTRFPVFPADFPPIRPGFATYVI</sequence>
<dbReference type="InterPro" id="IPR037883">
    <property type="entry name" value="Knr4/Smi1-like_sf"/>
</dbReference>
<evidence type="ECO:0000313" key="4">
    <source>
        <dbReference type="Proteomes" id="UP000263094"/>
    </source>
</evidence>